<dbReference type="Pfam" id="PF07603">
    <property type="entry name" value="Lcl_C"/>
    <property type="match status" value="1"/>
</dbReference>
<name>A0A378ZXX9_9HYPH</name>
<proteinExistence type="predicted"/>
<feature type="signal peptide" evidence="1">
    <location>
        <begin position="1"/>
        <end position="17"/>
    </location>
</feature>
<sequence length="160" mass="17546">MLRYLAFFALLSGNALANETCLREPARSFVLKGEIAQDPETGLTWKRCAEGMRWDQAQRRCTGTPDTFNQESGGKAALSAGAGWRVPTGEEMQTLLLDTCAGPKIDTRAFPSTEAANLGEGAKFWTSTEALPGMYYFFDFTNGWADMHSAGYSLPLMLVK</sequence>
<evidence type="ECO:0000313" key="3">
    <source>
        <dbReference type="EMBL" id="SUB02085.1"/>
    </source>
</evidence>
<feature type="domain" description="Lcl C-terminal" evidence="2">
    <location>
        <begin position="36"/>
        <end position="156"/>
    </location>
</feature>
<dbReference type="InterPro" id="IPR011460">
    <property type="entry name" value="Lcl_C"/>
</dbReference>
<gene>
    <name evidence="3" type="ORF">NCTC13350_03035</name>
</gene>
<dbReference type="AlphaFoldDB" id="A0A378ZXX9"/>
<evidence type="ECO:0000256" key="1">
    <source>
        <dbReference type="SAM" id="SignalP"/>
    </source>
</evidence>
<dbReference type="EMBL" id="UGSK01000001">
    <property type="protein sequence ID" value="SUB02085.1"/>
    <property type="molecule type" value="Genomic_DNA"/>
</dbReference>
<accession>A0A378ZXX9</accession>
<evidence type="ECO:0000259" key="2">
    <source>
        <dbReference type="Pfam" id="PF07603"/>
    </source>
</evidence>
<dbReference type="Proteomes" id="UP000255000">
    <property type="component" value="Unassembled WGS sequence"/>
</dbReference>
<organism evidence="3 4">
    <name type="scientific">Pannonibacter phragmitetus</name>
    <dbReference type="NCBI Taxonomy" id="121719"/>
    <lineage>
        <taxon>Bacteria</taxon>
        <taxon>Pseudomonadati</taxon>
        <taxon>Pseudomonadota</taxon>
        <taxon>Alphaproteobacteria</taxon>
        <taxon>Hyphomicrobiales</taxon>
        <taxon>Stappiaceae</taxon>
        <taxon>Pannonibacter</taxon>
    </lineage>
</organism>
<reference evidence="3 4" key="1">
    <citation type="submission" date="2018-06" db="EMBL/GenBank/DDBJ databases">
        <authorList>
            <consortium name="Pathogen Informatics"/>
            <person name="Doyle S."/>
        </authorList>
    </citation>
    <scope>NUCLEOTIDE SEQUENCE [LARGE SCALE GENOMIC DNA]</scope>
    <source>
        <strain evidence="3 4">NCTC13350</strain>
    </source>
</reference>
<keyword evidence="1" id="KW-0732">Signal</keyword>
<protein>
    <submittedName>
        <fullName evidence="3">Protein of uncharacterized function (DUF1566)</fullName>
    </submittedName>
</protein>
<feature type="chain" id="PRO_5016821843" evidence="1">
    <location>
        <begin position="18"/>
        <end position="160"/>
    </location>
</feature>
<evidence type="ECO:0000313" key="4">
    <source>
        <dbReference type="Proteomes" id="UP000255000"/>
    </source>
</evidence>